<dbReference type="InterPro" id="IPR027329">
    <property type="entry name" value="TPX2_C"/>
</dbReference>
<keyword evidence="4" id="KW-0206">Cytoskeleton</keyword>
<evidence type="ECO:0000259" key="6">
    <source>
        <dbReference type="Pfam" id="PF06886"/>
    </source>
</evidence>
<evidence type="ECO:0000256" key="4">
    <source>
        <dbReference type="ARBA" id="ARBA00023212"/>
    </source>
</evidence>
<feature type="compositionally biased region" description="Polar residues" evidence="5">
    <location>
        <begin position="525"/>
        <end position="540"/>
    </location>
</feature>
<feature type="region of interest" description="Disordered" evidence="5">
    <location>
        <begin position="1004"/>
        <end position="1025"/>
    </location>
</feature>
<feature type="region of interest" description="Disordered" evidence="5">
    <location>
        <begin position="652"/>
        <end position="683"/>
    </location>
</feature>
<evidence type="ECO:0000313" key="8">
    <source>
        <dbReference type="Proteomes" id="UP000308199"/>
    </source>
</evidence>
<feature type="compositionally biased region" description="Polar residues" evidence="5">
    <location>
        <begin position="217"/>
        <end position="233"/>
    </location>
</feature>
<comment type="similarity">
    <text evidence="2">Belongs to the TPX2 family.</text>
</comment>
<evidence type="ECO:0000313" key="7">
    <source>
        <dbReference type="EMBL" id="THH08484.1"/>
    </source>
</evidence>
<dbReference type="GO" id="GO:0005856">
    <property type="term" value="C:cytoskeleton"/>
    <property type="evidence" value="ECO:0007669"/>
    <property type="project" value="UniProtKB-SubCell"/>
</dbReference>
<feature type="compositionally biased region" description="Polar residues" evidence="5">
    <location>
        <begin position="748"/>
        <end position="767"/>
    </location>
</feature>
<name>A0A4S4LA48_9AGAM</name>
<feature type="region of interest" description="Disordered" evidence="5">
    <location>
        <begin position="284"/>
        <end position="553"/>
    </location>
</feature>
<comment type="subcellular location">
    <subcellularLocation>
        <location evidence="1">Cytoplasm</location>
        <location evidence="1">Cytoskeleton</location>
    </subcellularLocation>
</comment>
<comment type="caution">
    <text evidence="7">The sequence shown here is derived from an EMBL/GenBank/DDBJ whole genome shotgun (WGS) entry which is preliminary data.</text>
</comment>
<feature type="region of interest" description="Disordered" evidence="5">
    <location>
        <begin position="127"/>
        <end position="234"/>
    </location>
</feature>
<accession>A0A4S4LA48</accession>
<keyword evidence="8" id="KW-1185">Reference proteome</keyword>
<dbReference type="Pfam" id="PF06886">
    <property type="entry name" value="TPX2"/>
    <property type="match status" value="1"/>
</dbReference>
<feature type="region of interest" description="Disordered" evidence="5">
    <location>
        <begin position="12"/>
        <end position="33"/>
    </location>
</feature>
<feature type="region of interest" description="Disordered" evidence="5">
    <location>
        <begin position="748"/>
        <end position="824"/>
    </location>
</feature>
<evidence type="ECO:0000256" key="3">
    <source>
        <dbReference type="ARBA" id="ARBA00022490"/>
    </source>
</evidence>
<dbReference type="EMBL" id="SGPK01000098">
    <property type="protein sequence ID" value="THH08484.1"/>
    <property type="molecule type" value="Genomic_DNA"/>
</dbReference>
<sequence length="1047" mass="112930">MPPSVLASLVFSETRSEDKDTDTTELAPSAKPAISEHILPQISSSEPPPHEPVRVFATGSTVTVSKDHELREDTDEVQNFLARYAKTYGPKADFAVTHPSMPPKALPLVSPPLENLDASVHAGAVAAVAAPERSKPKSKPGARREEKYSQMAAKPESDAAKTKRKDGTDGKKLIKQRKPSETSKPHLDSNLKFNAGDADGVEGSNDRPGTRDGFQAAATSVESVRSLLSNSAPSLPESIQLISSASQALETNKATQNLNLDTASELAVGVTSVVDSHFADLRKGNLDEPEGTDAPELPLPNLGSTSVSLMLEPKIVTPPPEPDVALPRKKSKAGASASDKGKQKLLPSQVAGPSVPLPSRKAPAAAATKPSGNRKASVEPRGDDMFERKKRDNYLQKGLDLTAHSSRRFMQKSGAPSSTVVESDERDAGCVATNTNSKTPTPEASVSGPGASRSTETVSQLVVTGKKKHKAPAYSSLDPGPDDHKQRASAESLRPSSDIGIYSNSRSSQTGKSISNHGDRESKRAFSSSRLGRTQSQLETSLEAEEPTNTSSSSIGNVIAERLAHFSHRILGSFGLLSSQTETSSPSSGLNGVDLAPAHLPGPDYQSHHSSGKRGHDSRWQTSPLLLSELSPRKQRQVSPVIAQADAVIVRHNPGRPGHVPRARHQYTTEADAKADDKETPSSRALANEHDIRYHSDIAADVDSQPLRVSRKRPAGDAIEEVMGFELSERNPKRSKLSRNCVIAPAGTTASSSQANGIQEISSLTRSRTAKGKTGGRGLLATSRSKPAPAAGRRSAVPEASQINKHSKGPSTAGSERTKHSCSLTVPMAPTFAGDILRQQRTLVSSERDQNAREKRDQGKGKLSKSDGVVTASSACAKVLLDDKPETSDAPPKPTVLHTFQFETDKRSMARRQEFKDKIKTWEKRAAAGASACSKSNSHKPIPDFKSIHAIQEANLAGMAAQRREFIVPTVPVSPHFLTDIRLLEREKFDEARRLREKEIERMIEEKRREREEEQERELREARKRAVPRANAVPEWYADAPKRSAKM</sequence>
<organism evidence="7 8">
    <name type="scientific">Phellinidium pouzarii</name>
    <dbReference type="NCBI Taxonomy" id="167371"/>
    <lineage>
        <taxon>Eukaryota</taxon>
        <taxon>Fungi</taxon>
        <taxon>Dikarya</taxon>
        <taxon>Basidiomycota</taxon>
        <taxon>Agaricomycotina</taxon>
        <taxon>Agaricomycetes</taxon>
        <taxon>Hymenochaetales</taxon>
        <taxon>Hymenochaetaceae</taxon>
        <taxon>Phellinidium</taxon>
    </lineage>
</organism>
<feature type="compositionally biased region" description="Basic and acidic residues" evidence="5">
    <location>
        <begin position="376"/>
        <end position="394"/>
    </location>
</feature>
<feature type="compositionally biased region" description="Polar residues" evidence="5">
    <location>
        <begin position="801"/>
        <end position="815"/>
    </location>
</feature>
<dbReference type="Proteomes" id="UP000308199">
    <property type="component" value="Unassembled WGS sequence"/>
</dbReference>
<feature type="region of interest" description="Disordered" evidence="5">
    <location>
        <begin position="578"/>
        <end position="619"/>
    </location>
</feature>
<feature type="compositionally biased region" description="Basic and acidic residues" evidence="5">
    <location>
        <begin position="671"/>
        <end position="683"/>
    </location>
</feature>
<dbReference type="AlphaFoldDB" id="A0A4S4LA48"/>
<feature type="compositionally biased region" description="Basic and acidic residues" evidence="5">
    <location>
        <begin position="155"/>
        <end position="189"/>
    </location>
</feature>
<evidence type="ECO:0000256" key="5">
    <source>
        <dbReference type="SAM" id="MobiDB-lite"/>
    </source>
</evidence>
<evidence type="ECO:0000256" key="2">
    <source>
        <dbReference type="ARBA" id="ARBA00005885"/>
    </source>
</evidence>
<feature type="compositionally biased region" description="Basic and acidic residues" evidence="5">
    <location>
        <begin position="1004"/>
        <end position="1021"/>
    </location>
</feature>
<feature type="region of interest" description="Disordered" evidence="5">
    <location>
        <begin position="843"/>
        <end position="868"/>
    </location>
</feature>
<feature type="compositionally biased region" description="Low complexity" evidence="5">
    <location>
        <begin position="578"/>
        <end position="588"/>
    </location>
</feature>
<evidence type="ECO:0000256" key="1">
    <source>
        <dbReference type="ARBA" id="ARBA00004245"/>
    </source>
</evidence>
<proteinExistence type="inferred from homology"/>
<feature type="compositionally biased region" description="Basic and acidic residues" evidence="5">
    <location>
        <begin position="846"/>
        <end position="860"/>
    </location>
</feature>
<feature type="compositionally biased region" description="Polar residues" evidence="5">
    <location>
        <begin position="432"/>
        <end position="444"/>
    </location>
</feature>
<gene>
    <name evidence="7" type="ORF">EW145_g2688</name>
</gene>
<feature type="compositionally biased region" description="Polar residues" evidence="5">
    <location>
        <begin position="452"/>
        <end position="462"/>
    </location>
</feature>
<feature type="domain" description="TPX2 C-terminal" evidence="6">
    <location>
        <begin position="976"/>
        <end position="1044"/>
    </location>
</feature>
<dbReference type="OrthoDB" id="3242303at2759"/>
<feature type="compositionally biased region" description="Polar residues" evidence="5">
    <location>
        <begin position="502"/>
        <end position="516"/>
    </location>
</feature>
<reference evidence="7 8" key="1">
    <citation type="submission" date="2019-02" db="EMBL/GenBank/DDBJ databases">
        <title>Genome sequencing of the rare red list fungi Phellinidium pouzarii.</title>
        <authorList>
            <person name="Buettner E."/>
            <person name="Kellner H."/>
        </authorList>
    </citation>
    <scope>NUCLEOTIDE SEQUENCE [LARGE SCALE GENOMIC DNA]</scope>
    <source>
        <strain evidence="7 8">DSM 108285</strain>
    </source>
</reference>
<protein>
    <recommendedName>
        <fullName evidence="6">TPX2 C-terminal domain-containing protein</fullName>
    </recommendedName>
</protein>
<keyword evidence="3" id="KW-0963">Cytoplasm</keyword>